<dbReference type="GO" id="GO:0003677">
    <property type="term" value="F:DNA binding"/>
    <property type="evidence" value="ECO:0007669"/>
    <property type="project" value="InterPro"/>
</dbReference>
<organism evidence="2 3">
    <name type="scientific">Bacteroides ovatus</name>
    <dbReference type="NCBI Taxonomy" id="28116"/>
    <lineage>
        <taxon>Bacteria</taxon>
        <taxon>Pseudomonadati</taxon>
        <taxon>Bacteroidota</taxon>
        <taxon>Bacteroidia</taxon>
        <taxon>Bacteroidales</taxon>
        <taxon>Bacteroidaceae</taxon>
        <taxon>Bacteroides</taxon>
    </lineage>
</organism>
<dbReference type="Proteomes" id="UP000181870">
    <property type="component" value="Unassembled WGS sequence"/>
</dbReference>
<evidence type="ECO:0000313" key="2">
    <source>
        <dbReference type="EMBL" id="SDJ12428.1"/>
    </source>
</evidence>
<name>A0A1G8R678_BACOV</name>
<accession>A0A1G8R678</accession>
<dbReference type="RefSeq" id="WP_074638930.1">
    <property type="nucleotide sequence ID" value="NZ_FNDO01000128.1"/>
</dbReference>
<dbReference type="Pfam" id="PF13155">
    <property type="entry name" value="Toprim_2"/>
    <property type="match status" value="1"/>
</dbReference>
<dbReference type="SUPFAM" id="SSF57783">
    <property type="entry name" value="Zinc beta-ribbon"/>
    <property type="match status" value="1"/>
</dbReference>
<proteinExistence type="predicted"/>
<protein>
    <submittedName>
        <fullName evidence="2">CHC2 zinc finger</fullName>
    </submittedName>
</protein>
<dbReference type="GO" id="GO:0006260">
    <property type="term" value="P:DNA replication"/>
    <property type="evidence" value="ECO:0007669"/>
    <property type="project" value="InterPro"/>
</dbReference>
<dbReference type="Pfam" id="PF01807">
    <property type="entry name" value="Zn_ribbon_DnaG"/>
    <property type="match status" value="1"/>
</dbReference>
<evidence type="ECO:0000313" key="3">
    <source>
        <dbReference type="Proteomes" id="UP000181870"/>
    </source>
</evidence>
<dbReference type="AlphaFoldDB" id="A0A1G8R678"/>
<sequence length="296" mass="34588">MNIVQAKQIQLEDFLAKLDYQPTKKDKNSLWYYSPFRKESTPSFNVNIHKRVWYDHGLGKGGNIIDLAMELYQSDDIHYLLKQIEKYAPAIPSQRYQVESYRTDSQPTFNCVEVFPLTTPQLLSYLTSRGIDYKIAMEQCKEIHYRYNMNQYYAVAFENIQGGYEIRNPYFKGCISPKSISVRMAHEEALCDNCCVFEGFVDYLSYLTLKKQITDFTMNEKETDYIILNSVSQINKALPMLEKYKQINCYLDNDQSGIAATDLIAGSFADRQVNNVSLRYNDYNDLNDFLMRKRKG</sequence>
<dbReference type="InterPro" id="IPR036977">
    <property type="entry name" value="DNA_primase_Znf_CHC2"/>
</dbReference>
<feature type="domain" description="Zinc finger CHC2-type" evidence="1">
    <location>
        <begin position="22"/>
        <end position="75"/>
    </location>
</feature>
<dbReference type="InterPro" id="IPR002694">
    <property type="entry name" value="Znf_CHC2"/>
</dbReference>
<dbReference type="EMBL" id="FNDO01000128">
    <property type="protein sequence ID" value="SDJ12428.1"/>
    <property type="molecule type" value="Genomic_DNA"/>
</dbReference>
<dbReference type="GO" id="GO:0003899">
    <property type="term" value="F:DNA-directed RNA polymerase activity"/>
    <property type="evidence" value="ECO:0007669"/>
    <property type="project" value="InterPro"/>
</dbReference>
<evidence type="ECO:0000259" key="1">
    <source>
        <dbReference type="Pfam" id="PF01807"/>
    </source>
</evidence>
<dbReference type="GO" id="GO:0008270">
    <property type="term" value="F:zinc ion binding"/>
    <property type="evidence" value="ECO:0007669"/>
    <property type="project" value="InterPro"/>
</dbReference>
<dbReference type="Gene3D" id="3.90.580.10">
    <property type="entry name" value="Zinc finger, CHC2-type domain"/>
    <property type="match status" value="1"/>
</dbReference>
<dbReference type="Gene3D" id="3.40.1360.10">
    <property type="match status" value="1"/>
</dbReference>
<gene>
    <name evidence="2" type="ORF">SAMN05192582_11286</name>
</gene>
<dbReference type="SUPFAM" id="SSF56731">
    <property type="entry name" value="DNA primase core"/>
    <property type="match status" value="1"/>
</dbReference>
<reference evidence="2 3" key="1">
    <citation type="submission" date="2016-10" db="EMBL/GenBank/DDBJ databases">
        <authorList>
            <person name="de Groot N.N."/>
        </authorList>
    </citation>
    <scope>NUCLEOTIDE SEQUENCE [LARGE SCALE GENOMIC DNA]</scope>
    <source>
        <strain evidence="2 3">NLAE-zl-C57</strain>
    </source>
</reference>